<keyword evidence="3 7" id="KW-0812">Transmembrane</keyword>
<evidence type="ECO:0000256" key="5">
    <source>
        <dbReference type="ARBA" id="ARBA00023136"/>
    </source>
</evidence>
<evidence type="ECO:0000256" key="1">
    <source>
        <dbReference type="ARBA" id="ARBA00004651"/>
    </source>
</evidence>
<dbReference type="InterPro" id="IPR050445">
    <property type="entry name" value="Bact_polysacc_biosynth/exp"/>
</dbReference>
<keyword evidence="5 7" id="KW-0472">Membrane</keyword>
<feature type="transmembrane region" description="Helical" evidence="7">
    <location>
        <begin position="402"/>
        <end position="419"/>
    </location>
</feature>
<dbReference type="EMBL" id="VIFK01000003">
    <property type="protein sequence ID" value="TQF00874.1"/>
    <property type="molecule type" value="Genomic_DNA"/>
</dbReference>
<dbReference type="Proteomes" id="UP000315400">
    <property type="component" value="Unassembled WGS sequence"/>
</dbReference>
<evidence type="ECO:0000256" key="3">
    <source>
        <dbReference type="ARBA" id="ARBA00022692"/>
    </source>
</evidence>
<feature type="coiled-coil region" evidence="6">
    <location>
        <begin position="168"/>
        <end position="238"/>
    </location>
</feature>
<evidence type="ECO:0000313" key="9">
    <source>
        <dbReference type="EMBL" id="TQF00874.1"/>
    </source>
</evidence>
<feature type="domain" description="Polysaccharide chain length determinant N-terminal" evidence="8">
    <location>
        <begin position="8"/>
        <end position="53"/>
    </location>
</feature>
<dbReference type="Pfam" id="PF02706">
    <property type="entry name" value="Wzz"/>
    <property type="match status" value="1"/>
</dbReference>
<dbReference type="AlphaFoldDB" id="A0A540VXN6"/>
<keyword evidence="2" id="KW-1003">Cell membrane</keyword>
<evidence type="ECO:0000259" key="8">
    <source>
        <dbReference type="Pfam" id="PF02706"/>
    </source>
</evidence>
<dbReference type="GO" id="GO:0005886">
    <property type="term" value="C:plasma membrane"/>
    <property type="evidence" value="ECO:0007669"/>
    <property type="project" value="UniProtKB-SubCell"/>
</dbReference>
<protein>
    <submittedName>
        <fullName evidence="9">Chain-length determining protein</fullName>
    </submittedName>
</protein>
<comment type="subcellular location">
    <subcellularLocation>
        <location evidence="1">Cell membrane</location>
        <topology evidence="1">Multi-pass membrane protein</topology>
    </subcellularLocation>
</comment>
<feature type="coiled-coil region" evidence="6">
    <location>
        <begin position="268"/>
        <end position="302"/>
    </location>
</feature>
<proteinExistence type="predicted"/>
<dbReference type="InterPro" id="IPR003856">
    <property type="entry name" value="LPS_length_determ_N"/>
</dbReference>
<keyword evidence="4 7" id="KW-1133">Transmembrane helix</keyword>
<sequence>MGQIHSIGDFFRMVRRRFWLIALVLVLGILVSIFLALEKQKIYEATAVAQIESPIIVDADAGRAGASTSIERRLRLLEQQIMARDNLVGVIKKFDLYSGAEMSMGMKVSTLRESASLVQITDPNAGWGAQRVPTGMLITVSDTDPDTAALLANEFLQNLLDLNNRRQSAAASEQLAFFRAERERVEEEIARTETRIAEFKEQNARFLPAGIAGQRDELTELRSTLLQLDQRLIELESNGTRQRTSVIERQRALISEQQELIQTRIAEIEEALATAPEAERQFAALQREEEQLEQEYSVITQRATSSEMSQALENQNQFERIEILETALVPENPVSGSRKKMVLIGAFASGFLGLVLAFLLEMLRPVIRTKAQLERQLNVKAVVAIPRIETPRGQSRKKFRQAAFLVGMLAAISLAYSLLKDGWSVLINLFQRQFAS</sequence>
<evidence type="ECO:0000256" key="2">
    <source>
        <dbReference type="ARBA" id="ARBA00022475"/>
    </source>
</evidence>
<feature type="transmembrane region" description="Helical" evidence="7">
    <location>
        <begin position="18"/>
        <end position="37"/>
    </location>
</feature>
<evidence type="ECO:0000256" key="6">
    <source>
        <dbReference type="SAM" id="Coils"/>
    </source>
</evidence>
<feature type="transmembrane region" description="Helical" evidence="7">
    <location>
        <begin position="341"/>
        <end position="360"/>
    </location>
</feature>
<evidence type="ECO:0000256" key="7">
    <source>
        <dbReference type="SAM" id="Phobius"/>
    </source>
</evidence>
<gene>
    <name evidence="9" type="ORF">FKY71_01090</name>
</gene>
<evidence type="ECO:0000313" key="10">
    <source>
        <dbReference type="Proteomes" id="UP000315400"/>
    </source>
</evidence>
<dbReference type="PANTHER" id="PTHR32309:SF31">
    <property type="entry name" value="CAPSULAR EXOPOLYSACCHARIDE FAMILY"/>
    <property type="match status" value="1"/>
</dbReference>
<accession>A0A540VXN6</accession>
<name>A0A540VXN6_9GAMM</name>
<evidence type="ECO:0000256" key="4">
    <source>
        <dbReference type="ARBA" id="ARBA00022989"/>
    </source>
</evidence>
<reference evidence="9 10" key="1">
    <citation type="submission" date="2019-06" db="EMBL/GenBank/DDBJ databases">
        <title>Metagenome assembled Genome of Spiribacter salinus SL48-SHIP from the microbial mat of Salt Lake 48 (Novosibirsk region, Russia).</title>
        <authorList>
            <person name="Shipova A."/>
            <person name="Rozanov A.S."/>
            <person name="Bryanskaya A.V."/>
            <person name="Peltek S.E."/>
        </authorList>
    </citation>
    <scope>NUCLEOTIDE SEQUENCE [LARGE SCALE GENOMIC DNA]</scope>
    <source>
        <strain evidence="9">SL48-SHIP-2</strain>
    </source>
</reference>
<comment type="caution">
    <text evidence="9">The sequence shown here is derived from an EMBL/GenBank/DDBJ whole genome shotgun (WGS) entry which is preliminary data.</text>
</comment>
<dbReference type="PANTHER" id="PTHR32309">
    <property type="entry name" value="TYROSINE-PROTEIN KINASE"/>
    <property type="match status" value="1"/>
</dbReference>
<organism evidence="9 10">
    <name type="scientific">Spiribacter salinus</name>
    <dbReference type="NCBI Taxonomy" id="1335746"/>
    <lineage>
        <taxon>Bacteria</taxon>
        <taxon>Pseudomonadati</taxon>
        <taxon>Pseudomonadota</taxon>
        <taxon>Gammaproteobacteria</taxon>
        <taxon>Chromatiales</taxon>
        <taxon>Ectothiorhodospiraceae</taxon>
        <taxon>Spiribacter</taxon>
    </lineage>
</organism>
<keyword evidence="6" id="KW-0175">Coiled coil</keyword>